<protein>
    <submittedName>
        <fullName evidence="4">Meiotically up-regulated protein C1442.13c isoform X1</fullName>
    </submittedName>
</protein>
<proteinExistence type="predicted"/>
<gene>
    <name evidence="4" type="primary">LOC104708227</name>
</gene>
<reference evidence="3" key="1">
    <citation type="journal article" date="2014" name="Nat. Commun.">
        <title>The emerging biofuel crop Camelina sativa retains a highly undifferentiated hexaploid genome structure.</title>
        <authorList>
            <person name="Kagale S."/>
            <person name="Koh C."/>
            <person name="Nixon J."/>
            <person name="Bollina V."/>
            <person name="Clarke W.E."/>
            <person name="Tuteja R."/>
            <person name="Spillane C."/>
            <person name="Robinson S.J."/>
            <person name="Links M.G."/>
            <person name="Clarke C."/>
            <person name="Higgins E.E."/>
            <person name="Huebert T."/>
            <person name="Sharpe A.G."/>
            <person name="Parkin I.A."/>
        </authorList>
    </citation>
    <scope>NUCLEOTIDE SEQUENCE [LARGE SCALE GENOMIC DNA]</scope>
    <source>
        <strain evidence="3">cv. DH55</strain>
    </source>
</reference>
<evidence type="ECO:0000259" key="2">
    <source>
        <dbReference type="PROSITE" id="PS50174"/>
    </source>
</evidence>
<organism evidence="3 4">
    <name type="scientific">Camelina sativa</name>
    <name type="common">False flax</name>
    <name type="synonym">Myagrum sativum</name>
    <dbReference type="NCBI Taxonomy" id="90675"/>
    <lineage>
        <taxon>Eukaryota</taxon>
        <taxon>Viridiplantae</taxon>
        <taxon>Streptophyta</taxon>
        <taxon>Embryophyta</taxon>
        <taxon>Tracheophyta</taxon>
        <taxon>Spermatophyta</taxon>
        <taxon>Magnoliopsida</taxon>
        <taxon>eudicotyledons</taxon>
        <taxon>Gunneridae</taxon>
        <taxon>Pentapetalae</taxon>
        <taxon>rosids</taxon>
        <taxon>malvids</taxon>
        <taxon>Brassicales</taxon>
        <taxon>Brassicaceae</taxon>
        <taxon>Camelineae</taxon>
        <taxon>Camelina</taxon>
    </lineage>
</organism>
<dbReference type="Pfam" id="PF01585">
    <property type="entry name" value="G-patch"/>
    <property type="match status" value="2"/>
</dbReference>
<evidence type="ECO:0000313" key="4">
    <source>
        <dbReference type="RefSeq" id="XP_010423058.1"/>
    </source>
</evidence>
<evidence type="ECO:0000313" key="3">
    <source>
        <dbReference type="Proteomes" id="UP000694864"/>
    </source>
</evidence>
<name>A0ABM0T9W8_CAMSA</name>
<dbReference type="InterPro" id="IPR039146">
    <property type="entry name" value="GPANK1"/>
</dbReference>
<feature type="domain" description="G-patch" evidence="2">
    <location>
        <begin position="101"/>
        <end position="147"/>
    </location>
</feature>
<evidence type="ECO:0000256" key="1">
    <source>
        <dbReference type="SAM" id="MobiDB-lite"/>
    </source>
</evidence>
<dbReference type="InterPro" id="IPR000467">
    <property type="entry name" value="G_patch_dom"/>
</dbReference>
<dbReference type="GeneID" id="104708227"/>
<feature type="compositionally biased region" description="Basic residues" evidence="1">
    <location>
        <begin position="172"/>
        <end position="181"/>
    </location>
</feature>
<accession>A0ABM0T9W8</accession>
<dbReference type="SMART" id="SM00443">
    <property type="entry name" value="G_patch"/>
    <property type="match status" value="2"/>
</dbReference>
<dbReference type="PROSITE" id="PS50174">
    <property type="entry name" value="G_PATCH"/>
    <property type="match status" value="1"/>
</dbReference>
<dbReference type="PANTHER" id="PTHR20923">
    <property type="entry name" value="BAT4 PROTEIN-RELATED"/>
    <property type="match status" value="1"/>
</dbReference>
<feature type="compositionally biased region" description="Basic and acidic residues" evidence="1">
    <location>
        <begin position="162"/>
        <end position="171"/>
    </location>
</feature>
<dbReference type="Proteomes" id="UP000694864">
    <property type="component" value="Chromosome 8"/>
</dbReference>
<dbReference type="PANTHER" id="PTHR20923:SF1">
    <property type="entry name" value="G PATCH DOMAIN AND ANKYRIN REPEAT-CONTAINING PROTEIN 1"/>
    <property type="match status" value="1"/>
</dbReference>
<keyword evidence="3" id="KW-1185">Reference proteome</keyword>
<feature type="compositionally biased region" description="Basic and acidic residues" evidence="1">
    <location>
        <begin position="182"/>
        <end position="192"/>
    </location>
</feature>
<sequence length="208" mass="23036">MEYSSVSTSSWGANIGFEHLKKHGTGLGIAEQGILMPIDTQVKHNKLGLRAEKLKIQWRKKIVKSQATIPQNSEKLSCCVQVSNVMGESSGSSSSLPAINSSNIGFQLLKKHGWTEGTGLGVAEQGRLVPVQAEPKNNKRGLGAEQPAKRKAAQPKATASGHGEKDEGESKKSKKLSKKMRKMMEHEKHLQEKEFERAFYREFWPENL</sequence>
<feature type="region of interest" description="Disordered" evidence="1">
    <location>
        <begin position="126"/>
        <end position="192"/>
    </location>
</feature>
<reference evidence="4" key="2">
    <citation type="submission" date="2025-08" db="UniProtKB">
        <authorList>
            <consortium name="RefSeq"/>
        </authorList>
    </citation>
    <scope>IDENTIFICATION</scope>
    <source>
        <tissue evidence="4">Leaf</tissue>
    </source>
</reference>
<dbReference type="RefSeq" id="XP_010423058.1">
    <property type="nucleotide sequence ID" value="XM_010424756.2"/>
</dbReference>